<gene>
    <name evidence="1" type="ORF">GCM10017557_11120</name>
</gene>
<protein>
    <submittedName>
        <fullName evidence="1">Uncharacterized protein</fullName>
    </submittedName>
</protein>
<name>A0A7G1NSM8_9ACTN</name>
<accession>A0A7G1NSM8</accession>
<keyword evidence="2" id="KW-1185">Reference proteome</keyword>
<dbReference type="EMBL" id="AP023440">
    <property type="protein sequence ID" value="BCL26253.1"/>
    <property type="molecule type" value="Genomic_DNA"/>
</dbReference>
<evidence type="ECO:0000313" key="2">
    <source>
        <dbReference type="Proteomes" id="UP000516444"/>
    </source>
</evidence>
<reference evidence="1 2" key="1">
    <citation type="journal article" date="2014" name="Int. J. Syst. Evol. Microbiol.">
        <title>Complete genome sequence of Corynebacterium casei LMG S-19264T (=DSM 44701T), isolated from a smear-ripened cheese.</title>
        <authorList>
            <consortium name="US DOE Joint Genome Institute (JGI-PGF)"/>
            <person name="Walter F."/>
            <person name="Albersmeier A."/>
            <person name="Kalinowski J."/>
            <person name="Ruckert C."/>
        </authorList>
    </citation>
    <scope>NUCLEOTIDE SEQUENCE [LARGE SCALE GENOMIC DNA]</scope>
    <source>
        <strain evidence="1 2">JCM 4677</strain>
    </source>
</reference>
<dbReference type="Proteomes" id="UP000516444">
    <property type="component" value="Chromosome"/>
</dbReference>
<sequence length="111" mass="11858">MGVVPEFVGAVLGQQLGAGGMADDVLEVGLLRVAGHGTGAVPGPQTHRLFDPVETETDGGVSVGRDGLYRVVRDVHLTSRPCRCRGISALVTPYSVLRRRPAEWMCWSVQC</sequence>
<dbReference type="AlphaFoldDB" id="A0A7G1NSM8"/>
<evidence type="ECO:0000313" key="1">
    <source>
        <dbReference type="EMBL" id="BCL26253.1"/>
    </source>
</evidence>
<dbReference type="KEGG" id="sgm:GCM10017557_11120"/>
<organism evidence="1 2">
    <name type="scientific">Streptomyces aurantiacus</name>
    <dbReference type="NCBI Taxonomy" id="47760"/>
    <lineage>
        <taxon>Bacteria</taxon>
        <taxon>Bacillati</taxon>
        <taxon>Actinomycetota</taxon>
        <taxon>Actinomycetes</taxon>
        <taxon>Kitasatosporales</taxon>
        <taxon>Streptomycetaceae</taxon>
        <taxon>Streptomyces</taxon>
        <taxon>Streptomyces aurantiacus group</taxon>
    </lineage>
</organism>
<proteinExistence type="predicted"/>